<organism evidence="2 3">
    <name type="scientific">Phytophthora nicotianae P1976</name>
    <dbReference type="NCBI Taxonomy" id="1317066"/>
    <lineage>
        <taxon>Eukaryota</taxon>
        <taxon>Sar</taxon>
        <taxon>Stramenopiles</taxon>
        <taxon>Oomycota</taxon>
        <taxon>Peronosporomycetes</taxon>
        <taxon>Peronosporales</taxon>
        <taxon>Peronosporaceae</taxon>
        <taxon>Phytophthora</taxon>
    </lineage>
</organism>
<comment type="caution">
    <text evidence="2">The sequence shown here is derived from an EMBL/GenBank/DDBJ whole genome shotgun (WGS) entry which is preliminary data.</text>
</comment>
<sequence length="595" mass="67198">MVKQLHDSRLSGRVGMLDSLSHTRDSVCLGPSCSDQILCRHANGSARICFNCAGRSINHFATCLVARKPHRVPSMARSRSRSRSRDFPLPRDMLPDISIPYHDYVACKDLSSRLLAHTVRAFEHFAYDRLGEVDTRFWKTQALRDELTVYRERQAGRVSESLGDSLHRCAASSSLFSTTPAAITPATMMLTGVRHGYVENAVSTLVTKSQEELALVIRYLHGSSSDCGILHIMEPPTDDDPFHFFGFKYYVSQAVGDPRICKRRHCVYLEDSGFTRTRTGEKLGYHIMHSVNLSQFPDLRSRNSIPALMSTRFLYRQREQGIVEVFMLGNIDIKGLVVKPISLHYAVETVLNMTRLLDCSETKRLTQMAREFLWRRKQERRWGDSPTHADNDPNTCSRCQRVGKDGGVGTLNVVECLVCGRAACSRCRASKQVFVSSQDGLMGRLIMVPVCTGCILEANTSFFDVLRSQRRGRARSTRCGRQTLDYRSPKTRRRGGSSRGMNVAMRSPSVDRRQRSAAHWKDDKMPSTPETQQSSPGPYSARQSWVTTPRGTEMIRLTPREATITIEERKPVIRSRSKPPPVPRGPPQLHRYQSG</sequence>
<feature type="compositionally biased region" description="Polar residues" evidence="1">
    <location>
        <begin position="528"/>
        <end position="550"/>
    </location>
</feature>
<dbReference type="OrthoDB" id="104461at2759"/>
<reference evidence="2 3" key="1">
    <citation type="submission" date="2013-11" db="EMBL/GenBank/DDBJ databases">
        <title>The Genome Sequence of Phytophthora parasitica P1976.</title>
        <authorList>
            <consortium name="The Broad Institute Genomics Platform"/>
            <person name="Russ C."/>
            <person name="Tyler B."/>
            <person name="Panabieres F."/>
            <person name="Shan W."/>
            <person name="Tripathy S."/>
            <person name="Grunwald N."/>
            <person name="Machado M."/>
            <person name="Johnson C.S."/>
            <person name="Walker B."/>
            <person name="Young S."/>
            <person name="Zeng Q."/>
            <person name="Gargeya S."/>
            <person name="Fitzgerald M."/>
            <person name="Haas B."/>
            <person name="Abouelleil A."/>
            <person name="Allen A.W."/>
            <person name="Alvarado L."/>
            <person name="Arachchi H.M."/>
            <person name="Berlin A.M."/>
            <person name="Chapman S.B."/>
            <person name="Gainer-Dewar J."/>
            <person name="Goldberg J."/>
            <person name="Griggs A."/>
            <person name="Gujja S."/>
            <person name="Hansen M."/>
            <person name="Howarth C."/>
            <person name="Imamovic A."/>
            <person name="Ireland A."/>
            <person name="Larimer J."/>
            <person name="McCowan C."/>
            <person name="Murphy C."/>
            <person name="Pearson M."/>
            <person name="Poon T.W."/>
            <person name="Priest M."/>
            <person name="Roberts A."/>
            <person name="Saif S."/>
            <person name="Shea T."/>
            <person name="Sisk P."/>
            <person name="Sykes S."/>
            <person name="Wortman J."/>
            <person name="Nusbaum C."/>
            <person name="Birren B."/>
        </authorList>
    </citation>
    <scope>NUCLEOTIDE SEQUENCE [LARGE SCALE GENOMIC DNA]</scope>
    <source>
        <strain evidence="2 3">P1976</strain>
    </source>
</reference>
<gene>
    <name evidence="2" type="ORF">F444_00531</name>
</gene>
<dbReference type="InterPro" id="IPR052727">
    <property type="entry name" value="Rab4/Rab5_effector"/>
</dbReference>
<feature type="compositionally biased region" description="Basic and acidic residues" evidence="1">
    <location>
        <begin position="509"/>
        <end position="525"/>
    </location>
</feature>
<feature type="region of interest" description="Disordered" evidence="1">
    <location>
        <begin position="474"/>
        <end position="595"/>
    </location>
</feature>
<evidence type="ECO:0000313" key="3">
    <source>
        <dbReference type="Proteomes" id="UP000028582"/>
    </source>
</evidence>
<protein>
    <recommendedName>
        <fullName evidence="4">FYVE-type domain-containing protein</fullName>
    </recommendedName>
</protein>
<evidence type="ECO:0000313" key="2">
    <source>
        <dbReference type="EMBL" id="ETO85863.1"/>
    </source>
</evidence>
<dbReference type="PANTHER" id="PTHR13510:SF44">
    <property type="entry name" value="RABENOSYN-5"/>
    <property type="match status" value="1"/>
</dbReference>
<dbReference type="EMBL" id="ANJA01000119">
    <property type="protein sequence ID" value="ETO85863.1"/>
    <property type="molecule type" value="Genomic_DNA"/>
</dbReference>
<dbReference type="AlphaFoldDB" id="A0A081B402"/>
<accession>A0A081B402</accession>
<dbReference type="PANTHER" id="PTHR13510">
    <property type="entry name" value="FYVE-FINGER-CONTAINING RAB5 EFFECTOR PROTEIN RABENOSYN-5-RELATED"/>
    <property type="match status" value="1"/>
</dbReference>
<evidence type="ECO:0008006" key="4">
    <source>
        <dbReference type="Google" id="ProtNLM"/>
    </source>
</evidence>
<proteinExistence type="predicted"/>
<name>A0A081B402_PHYNI</name>
<evidence type="ECO:0000256" key="1">
    <source>
        <dbReference type="SAM" id="MobiDB-lite"/>
    </source>
</evidence>
<dbReference type="Proteomes" id="UP000028582">
    <property type="component" value="Unassembled WGS sequence"/>
</dbReference>